<protein>
    <submittedName>
        <fullName evidence="1">Heat shock protein 60</fullName>
    </submittedName>
</protein>
<reference evidence="1 2" key="1">
    <citation type="submission" date="2019-04" db="EMBL/GenBank/DDBJ databases">
        <title>High contiguity whole genome sequence and gene annotation resource for two Venturia nashicola isolates.</title>
        <authorList>
            <person name="Prokchorchik M."/>
            <person name="Won K."/>
            <person name="Lee Y."/>
            <person name="Choi E.D."/>
            <person name="Segonzac C."/>
            <person name="Sohn K.H."/>
        </authorList>
    </citation>
    <scope>NUCLEOTIDE SEQUENCE [LARGE SCALE GENOMIC DNA]</scope>
    <source>
        <strain evidence="1 2">PRI2</strain>
    </source>
</reference>
<sequence>MTMAEPSLLGIPLELRLKILKGCMVIGMAEIRNPWGHIMYRAFQVPEASSHNCSKSKHMARYLSRVGLKARAMIKHVCVRRNLGINKQAELLGTLTGLTGEMTVRHKAVLTDQKFPNDLTFKLCWSFGSKIWMRKSRSSQVNSGRLQEWTSWLSNAWCKKDIIFHFESWDNWSFGMVNWQWIAIMLYGIRMNLDGKLDMGWTEVISMER</sequence>
<evidence type="ECO:0000313" key="2">
    <source>
        <dbReference type="Proteomes" id="UP000298493"/>
    </source>
</evidence>
<gene>
    <name evidence="1" type="ORF">E6O75_ATG09158</name>
</gene>
<accession>A0A4Z1P5F9</accession>
<proteinExistence type="predicted"/>
<comment type="caution">
    <text evidence="1">The sequence shown here is derived from an EMBL/GenBank/DDBJ whole genome shotgun (WGS) entry which is preliminary data.</text>
</comment>
<evidence type="ECO:0000313" key="1">
    <source>
        <dbReference type="EMBL" id="TID16100.1"/>
    </source>
</evidence>
<organism evidence="1 2">
    <name type="scientific">Venturia nashicola</name>
    <dbReference type="NCBI Taxonomy" id="86259"/>
    <lineage>
        <taxon>Eukaryota</taxon>
        <taxon>Fungi</taxon>
        <taxon>Dikarya</taxon>
        <taxon>Ascomycota</taxon>
        <taxon>Pezizomycotina</taxon>
        <taxon>Dothideomycetes</taxon>
        <taxon>Pleosporomycetidae</taxon>
        <taxon>Venturiales</taxon>
        <taxon>Venturiaceae</taxon>
        <taxon>Venturia</taxon>
    </lineage>
</organism>
<dbReference type="EMBL" id="SNSC02000019">
    <property type="protein sequence ID" value="TID16100.1"/>
    <property type="molecule type" value="Genomic_DNA"/>
</dbReference>
<keyword evidence="1" id="KW-0346">Stress response</keyword>
<name>A0A4Z1P5F9_9PEZI</name>
<dbReference type="Proteomes" id="UP000298493">
    <property type="component" value="Unassembled WGS sequence"/>
</dbReference>
<keyword evidence="2" id="KW-1185">Reference proteome</keyword>
<dbReference type="AlphaFoldDB" id="A0A4Z1P5F9"/>